<protein>
    <recommendedName>
        <fullName evidence="2">site-specific DNA-methyltransferase (cytosine-N(4)-specific)</fullName>
        <ecNumber evidence="2">2.1.1.113</ecNumber>
    </recommendedName>
</protein>
<dbReference type="InterPro" id="IPR017985">
    <property type="entry name" value="MeTrfase_CN4_CS"/>
</dbReference>
<dbReference type="OrthoDB" id="9800801at2"/>
<dbReference type="GO" id="GO:0003677">
    <property type="term" value="F:DNA binding"/>
    <property type="evidence" value="ECO:0007669"/>
    <property type="project" value="InterPro"/>
</dbReference>
<keyword evidence="9" id="KW-1185">Reference proteome</keyword>
<reference evidence="8 9" key="1">
    <citation type="submission" date="2013-05" db="EMBL/GenBank/DDBJ databases">
        <title>Genome assembly of Chondromyces apiculatus DSM 436.</title>
        <authorList>
            <person name="Sharma G."/>
            <person name="Khatri I."/>
            <person name="Kaur C."/>
            <person name="Mayilraj S."/>
            <person name="Subramanian S."/>
        </authorList>
    </citation>
    <scope>NUCLEOTIDE SEQUENCE [LARGE SCALE GENOMIC DNA]</scope>
    <source>
        <strain evidence="8 9">DSM 436</strain>
    </source>
</reference>
<dbReference type="EC" id="2.1.1.113" evidence="2"/>
<keyword evidence="6" id="KW-0680">Restriction system</keyword>
<evidence type="ECO:0000256" key="6">
    <source>
        <dbReference type="ARBA" id="ARBA00022747"/>
    </source>
</evidence>
<accession>A0A017TI53</accession>
<gene>
    <name evidence="8" type="ORF">CAP_6072</name>
</gene>
<keyword evidence="3 8" id="KW-0489">Methyltransferase</keyword>
<dbReference type="GO" id="GO:0009307">
    <property type="term" value="P:DNA restriction-modification system"/>
    <property type="evidence" value="ECO:0007669"/>
    <property type="project" value="UniProtKB-KW"/>
</dbReference>
<evidence type="ECO:0000256" key="2">
    <source>
        <dbReference type="ARBA" id="ARBA00012185"/>
    </source>
</evidence>
<dbReference type="Proteomes" id="UP000019678">
    <property type="component" value="Unassembled WGS sequence"/>
</dbReference>
<sequence length="414" mass="45971">MRPPSAVRRSEHLTFKANLRGTRHGWLRLTPAYSVHLVSELLAEAPPDAVVLDPFCGTGTTALVCAERGIRAETTDINPFLLWLCEAKARVYTAAEIAAVPRFAEHVARALGDRAASLAWTPTIHRIERWWDEFTLQALGRGLAAIRALTPEAGRAVSDLLVVAFCRTLIERAQVSFGHQSMSFARGRGTALAAEPAAAVEAIVTAWERAVESVAQGAASPILMPPVSVLCDARNLRQKLPDDRYDLVITSPPYPNRMSYIRELRPYMFWLGYLRDGRAAGELDWQAIGGTWGCATSNVGKWTPEAETSIPYPEFDLLIERIAARSPLLSRYVHKYFHDMVLHAASLTAVLRRGGRAHYIVGNSKFYDVLVPVEYIFASIFEAAGLTEVEVRAIRKRTSKRELYEYVVSARKPA</sequence>
<comment type="caution">
    <text evidence="8">The sequence shown here is derived from an EMBL/GenBank/DDBJ whole genome shotgun (WGS) entry which is preliminary data.</text>
</comment>
<keyword evidence="4" id="KW-0808">Transferase</keyword>
<dbReference type="SUPFAM" id="SSF53335">
    <property type="entry name" value="S-adenosyl-L-methionine-dependent methyltransferases"/>
    <property type="match status" value="2"/>
</dbReference>
<dbReference type="Gene3D" id="3.40.50.150">
    <property type="entry name" value="Vaccinia Virus protein VP39"/>
    <property type="match status" value="2"/>
</dbReference>
<evidence type="ECO:0000256" key="3">
    <source>
        <dbReference type="ARBA" id="ARBA00022603"/>
    </source>
</evidence>
<dbReference type="GO" id="GO:0015667">
    <property type="term" value="F:site-specific DNA-methyltransferase (cytosine-N4-specific) activity"/>
    <property type="evidence" value="ECO:0007669"/>
    <property type="project" value="UniProtKB-EC"/>
</dbReference>
<evidence type="ECO:0000256" key="7">
    <source>
        <dbReference type="ARBA" id="ARBA00049120"/>
    </source>
</evidence>
<evidence type="ECO:0000313" key="8">
    <source>
        <dbReference type="EMBL" id="EYF08311.1"/>
    </source>
</evidence>
<evidence type="ECO:0000313" key="9">
    <source>
        <dbReference type="Proteomes" id="UP000019678"/>
    </source>
</evidence>
<dbReference type="eggNOG" id="COG0863">
    <property type="taxonomic scope" value="Bacteria"/>
</dbReference>
<dbReference type="GO" id="GO:0032259">
    <property type="term" value="P:methylation"/>
    <property type="evidence" value="ECO:0007669"/>
    <property type="project" value="UniProtKB-KW"/>
</dbReference>
<dbReference type="EMBL" id="ASRX01000005">
    <property type="protein sequence ID" value="EYF08311.1"/>
    <property type="molecule type" value="Genomic_DNA"/>
</dbReference>
<dbReference type="InterPro" id="IPR029063">
    <property type="entry name" value="SAM-dependent_MTases_sf"/>
</dbReference>
<dbReference type="PROSITE" id="PS00093">
    <property type="entry name" value="N4_MTASE"/>
    <property type="match status" value="1"/>
</dbReference>
<dbReference type="AlphaFoldDB" id="A0A017TI53"/>
<name>A0A017TI53_9BACT</name>
<keyword evidence="5" id="KW-0949">S-adenosyl-L-methionine</keyword>
<evidence type="ECO:0000256" key="1">
    <source>
        <dbReference type="ARBA" id="ARBA00010203"/>
    </source>
</evidence>
<dbReference type="STRING" id="1192034.CAP_6072"/>
<organism evidence="8 9">
    <name type="scientific">Chondromyces apiculatus DSM 436</name>
    <dbReference type="NCBI Taxonomy" id="1192034"/>
    <lineage>
        <taxon>Bacteria</taxon>
        <taxon>Pseudomonadati</taxon>
        <taxon>Myxococcota</taxon>
        <taxon>Polyangia</taxon>
        <taxon>Polyangiales</taxon>
        <taxon>Polyangiaceae</taxon>
        <taxon>Chondromyces</taxon>
    </lineage>
</organism>
<comment type="catalytic activity">
    <reaction evidence="7">
        <text>a 2'-deoxycytidine in DNA + S-adenosyl-L-methionine = an N(4)-methyl-2'-deoxycytidine in DNA + S-adenosyl-L-homocysteine + H(+)</text>
        <dbReference type="Rhea" id="RHEA:16857"/>
        <dbReference type="Rhea" id="RHEA-COMP:11369"/>
        <dbReference type="Rhea" id="RHEA-COMP:13674"/>
        <dbReference type="ChEBI" id="CHEBI:15378"/>
        <dbReference type="ChEBI" id="CHEBI:57856"/>
        <dbReference type="ChEBI" id="CHEBI:59789"/>
        <dbReference type="ChEBI" id="CHEBI:85452"/>
        <dbReference type="ChEBI" id="CHEBI:137933"/>
        <dbReference type="EC" id="2.1.1.113"/>
    </reaction>
</comment>
<evidence type="ECO:0000256" key="5">
    <source>
        <dbReference type="ARBA" id="ARBA00022691"/>
    </source>
</evidence>
<comment type="similarity">
    <text evidence="1">Belongs to the N(4)/N(6)-methyltransferase family. N(4) subfamily.</text>
</comment>
<proteinExistence type="inferred from homology"/>
<evidence type="ECO:0000256" key="4">
    <source>
        <dbReference type="ARBA" id="ARBA00022679"/>
    </source>
</evidence>